<name>A0A9D2CC12_9BACT</name>
<sequence length="305" mass="34309">MIRISLIIATHNRAQQLIEALESVVRQDLPPGEWECVVVNNNSVDDTRERFAAFAARYPELNLRMVFESNPGLSHARNRGLREISAPLAAVIDDDERINPEFLRAYASFFDTHPDAAVAGGRIIAEYPAGRPAWMSHYTEQPIANPMDFGPEVRPFPAGRIPGGGNMAFRRAVVTKYGAFDPTLGRVNGKLIGGEETDFFQRLQRGGETLWYVPDAVMWHIIPPQKLTLDYFRRLSYNIGVSQRIRARQERRLPKALAAEIAKWTATLLLALGFLLRLSPRKALWLLRLRCGISRGLFGGEKCEA</sequence>
<gene>
    <name evidence="2" type="ORF">H9828_03650</name>
</gene>
<feature type="domain" description="Glycosyltransferase 2-like" evidence="1">
    <location>
        <begin position="5"/>
        <end position="177"/>
    </location>
</feature>
<comment type="caution">
    <text evidence="2">The sequence shown here is derived from an EMBL/GenBank/DDBJ whole genome shotgun (WGS) entry which is preliminary data.</text>
</comment>
<organism evidence="2 3">
    <name type="scientific">Candidatus Alistipes intestinigallinarum</name>
    <dbReference type="NCBI Taxonomy" id="2838440"/>
    <lineage>
        <taxon>Bacteria</taxon>
        <taxon>Pseudomonadati</taxon>
        <taxon>Bacteroidota</taxon>
        <taxon>Bacteroidia</taxon>
        <taxon>Bacteroidales</taxon>
        <taxon>Rikenellaceae</taxon>
        <taxon>Alistipes</taxon>
    </lineage>
</organism>
<dbReference type="EMBL" id="DXDA01000029">
    <property type="protein sequence ID" value="HIY68493.1"/>
    <property type="molecule type" value="Genomic_DNA"/>
</dbReference>
<dbReference type="GO" id="GO:0016757">
    <property type="term" value="F:glycosyltransferase activity"/>
    <property type="evidence" value="ECO:0007669"/>
    <property type="project" value="UniProtKB-KW"/>
</dbReference>
<dbReference type="Proteomes" id="UP000886844">
    <property type="component" value="Unassembled WGS sequence"/>
</dbReference>
<dbReference type="PANTHER" id="PTHR43685:SF12">
    <property type="entry name" value="GLYCOSYL TRANSFERASE FAMILY 2"/>
    <property type="match status" value="1"/>
</dbReference>
<dbReference type="PANTHER" id="PTHR43685">
    <property type="entry name" value="GLYCOSYLTRANSFERASE"/>
    <property type="match status" value="1"/>
</dbReference>
<keyword evidence="2" id="KW-0808">Transferase</keyword>
<proteinExistence type="predicted"/>
<accession>A0A9D2CC12</accession>
<dbReference type="Gene3D" id="3.90.550.10">
    <property type="entry name" value="Spore Coat Polysaccharide Biosynthesis Protein SpsA, Chain A"/>
    <property type="match status" value="1"/>
</dbReference>
<dbReference type="InterPro" id="IPR029044">
    <property type="entry name" value="Nucleotide-diphossugar_trans"/>
</dbReference>
<dbReference type="Pfam" id="PF00535">
    <property type="entry name" value="Glycos_transf_2"/>
    <property type="match status" value="1"/>
</dbReference>
<dbReference type="SUPFAM" id="SSF53448">
    <property type="entry name" value="Nucleotide-diphospho-sugar transferases"/>
    <property type="match status" value="1"/>
</dbReference>
<dbReference type="CDD" id="cd00761">
    <property type="entry name" value="Glyco_tranf_GTA_type"/>
    <property type="match status" value="1"/>
</dbReference>
<protein>
    <submittedName>
        <fullName evidence="2">Glycosyltransferase</fullName>
        <ecNumber evidence="2">2.4.-.-</ecNumber>
    </submittedName>
</protein>
<dbReference type="InterPro" id="IPR050834">
    <property type="entry name" value="Glycosyltransf_2"/>
</dbReference>
<reference evidence="2" key="1">
    <citation type="journal article" date="2021" name="PeerJ">
        <title>Extensive microbial diversity within the chicken gut microbiome revealed by metagenomics and culture.</title>
        <authorList>
            <person name="Gilroy R."/>
            <person name="Ravi A."/>
            <person name="Getino M."/>
            <person name="Pursley I."/>
            <person name="Horton D.L."/>
            <person name="Alikhan N.F."/>
            <person name="Baker D."/>
            <person name="Gharbi K."/>
            <person name="Hall N."/>
            <person name="Watson M."/>
            <person name="Adriaenssens E.M."/>
            <person name="Foster-Nyarko E."/>
            <person name="Jarju S."/>
            <person name="Secka A."/>
            <person name="Antonio M."/>
            <person name="Oren A."/>
            <person name="Chaudhuri R.R."/>
            <person name="La Ragione R."/>
            <person name="Hildebrand F."/>
            <person name="Pallen M.J."/>
        </authorList>
    </citation>
    <scope>NUCLEOTIDE SEQUENCE</scope>
    <source>
        <strain evidence="2">5134</strain>
    </source>
</reference>
<dbReference type="AlphaFoldDB" id="A0A9D2CC12"/>
<dbReference type="InterPro" id="IPR001173">
    <property type="entry name" value="Glyco_trans_2-like"/>
</dbReference>
<dbReference type="EC" id="2.4.-.-" evidence="2"/>
<evidence type="ECO:0000313" key="2">
    <source>
        <dbReference type="EMBL" id="HIY68493.1"/>
    </source>
</evidence>
<evidence type="ECO:0000259" key="1">
    <source>
        <dbReference type="Pfam" id="PF00535"/>
    </source>
</evidence>
<reference evidence="2" key="2">
    <citation type="submission" date="2021-04" db="EMBL/GenBank/DDBJ databases">
        <authorList>
            <person name="Gilroy R."/>
        </authorList>
    </citation>
    <scope>NUCLEOTIDE SEQUENCE</scope>
    <source>
        <strain evidence="2">5134</strain>
    </source>
</reference>
<keyword evidence="2" id="KW-0328">Glycosyltransferase</keyword>
<evidence type="ECO:0000313" key="3">
    <source>
        <dbReference type="Proteomes" id="UP000886844"/>
    </source>
</evidence>